<keyword evidence="3" id="KW-1185">Reference proteome</keyword>
<dbReference type="RefSeq" id="WP_202751327.1">
    <property type="nucleotide sequence ID" value="NZ_JAESWC010000024.1"/>
</dbReference>
<keyword evidence="1" id="KW-0472">Membrane</keyword>
<proteinExistence type="predicted"/>
<feature type="transmembrane region" description="Helical" evidence="1">
    <location>
        <begin position="119"/>
        <end position="137"/>
    </location>
</feature>
<dbReference type="EMBL" id="JAESWC010000024">
    <property type="protein sequence ID" value="MBL4938564.1"/>
    <property type="molecule type" value="Genomic_DNA"/>
</dbReference>
<dbReference type="InterPro" id="IPR006750">
    <property type="entry name" value="YdcZ"/>
</dbReference>
<dbReference type="Pfam" id="PF04657">
    <property type="entry name" value="DMT_YdcZ"/>
    <property type="match status" value="1"/>
</dbReference>
<dbReference type="PANTHER" id="PTHR34821">
    <property type="entry name" value="INNER MEMBRANE PROTEIN YDCZ"/>
    <property type="match status" value="1"/>
</dbReference>
<keyword evidence="1" id="KW-1133">Transmembrane helix</keyword>
<feature type="transmembrane region" description="Helical" evidence="1">
    <location>
        <begin position="33"/>
        <end position="52"/>
    </location>
</feature>
<protein>
    <submittedName>
        <fullName evidence="2">DMT family transporter</fullName>
    </submittedName>
</protein>
<sequence>MIFLAILAGVCIVISRTINASLAGIIGILQGTVFNYIVGLIFSIIFMLFSSERTSIYHINLSSVPWWAYLGGVVGVLVVVLSSYITPKISAFYLTLLIFIAQLFVGMIIDYLTLNMLSPGKIVGGLLVFAGLAYNLVLDNKSNKASMDESV</sequence>
<evidence type="ECO:0000313" key="3">
    <source>
        <dbReference type="Proteomes" id="UP000632377"/>
    </source>
</evidence>
<comment type="caution">
    <text evidence="2">The sequence shown here is derived from an EMBL/GenBank/DDBJ whole genome shotgun (WGS) entry which is preliminary data.</text>
</comment>
<name>A0ABS1TGR0_9CLOT</name>
<reference evidence="2 3" key="1">
    <citation type="submission" date="2021-01" db="EMBL/GenBank/DDBJ databases">
        <title>Genome public.</title>
        <authorList>
            <person name="Liu C."/>
            <person name="Sun Q."/>
        </authorList>
    </citation>
    <scope>NUCLEOTIDE SEQUENCE [LARGE SCALE GENOMIC DNA]</scope>
    <source>
        <strain evidence="2 3">YIM B02515</strain>
    </source>
</reference>
<keyword evidence="1" id="KW-0812">Transmembrane</keyword>
<gene>
    <name evidence="2" type="ORF">JK636_22935</name>
</gene>
<organism evidence="2 3">
    <name type="scientific">Clostridium rhizosphaerae</name>
    <dbReference type="NCBI Taxonomy" id="2803861"/>
    <lineage>
        <taxon>Bacteria</taxon>
        <taxon>Bacillati</taxon>
        <taxon>Bacillota</taxon>
        <taxon>Clostridia</taxon>
        <taxon>Eubacteriales</taxon>
        <taxon>Clostridiaceae</taxon>
        <taxon>Clostridium</taxon>
    </lineage>
</organism>
<feature type="transmembrane region" description="Helical" evidence="1">
    <location>
        <begin position="91"/>
        <end position="112"/>
    </location>
</feature>
<dbReference type="Proteomes" id="UP000632377">
    <property type="component" value="Unassembled WGS sequence"/>
</dbReference>
<evidence type="ECO:0000256" key="1">
    <source>
        <dbReference type="SAM" id="Phobius"/>
    </source>
</evidence>
<accession>A0ABS1TGR0</accession>
<feature type="transmembrane region" description="Helical" evidence="1">
    <location>
        <begin position="64"/>
        <end position="85"/>
    </location>
</feature>
<dbReference type="PANTHER" id="PTHR34821:SF2">
    <property type="entry name" value="INNER MEMBRANE PROTEIN YDCZ"/>
    <property type="match status" value="1"/>
</dbReference>
<evidence type="ECO:0000313" key="2">
    <source>
        <dbReference type="EMBL" id="MBL4938564.1"/>
    </source>
</evidence>